<evidence type="ECO:0000313" key="2">
    <source>
        <dbReference type="EMBL" id="PNV64738.1"/>
    </source>
</evidence>
<evidence type="ECO:0000313" key="3">
    <source>
        <dbReference type="Proteomes" id="UP000236488"/>
    </source>
</evidence>
<dbReference type="Proteomes" id="UP000236488">
    <property type="component" value="Unassembled WGS sequence"/>
</dbReference>
<feature type="transmembrane region" description="Helical" evidence="1">
    <location>
        <begin position="188"/>
        <end position="208"/>
    </location>
</feature>
<proteinExistence type="predicted"/>
<keyword evidence="3" id="KW-1185">Reference proteome</keyword>
<protein>
    <submittedName>
        <fullName evidence="2">Uncharacterized protein</fullName>
    </submittedName>
</protein>
<evidence type="ECO:0000256" key="1">
    <source>
        <dbReference type="SAM" id="Phobius"/>
    </source>
</evidence>
<organism evidence="2 3">
    <name type="scientific">Rubneribacter badeniensis</name>
    <dbReference type="NCBI Taxonomy" id="2070688"/>
    <lineage>
        <taxon>Bacteria</taxon>
        <taxon>Bacillati</taxon>
        <taxon>Actinomycetota</taxon>
        <taxon>Coriobacteriia</taxon>
        <taxon>Eggerthellales</taxon>
        <taxon>Eggerthellaceae</taxon>
        <taxon>Rubneribacter</taxon>
    </lineage>
</organism>
<reference evidence="2 3" key="1">
    <citation type="journal article" date="2018" name="Int. J. Syst. Evol. Microbiol.">
        <title>Rubneribacter badeniensis gen. nov., sp. nov. and Enteroscipio rubneri gen. nov., sp. nov., new members of the Eggerthellaceae isolated from human faeces.</title>
        <authorList>
            <person name="Danylec N."/>
            <person name="Gobl A."/>
            <person name="Stoll D.A."/>
            <person name="Hetzer B."/>
            <person name="Kulling S.E."/>
            <person name="Huch M."/>
        </authorList>
    </citation>
    <scope>NUCLEOTIDE SEQUENCE [LARGE SCALE GENOMIC DNA]</scope>
    <source>
        <strain evidence="2 3">ResAG-85</strain>
    </source>
</reference>
<dbReference type="AlphaFoldDB" id="A0A2K2U3G2"/>
<dbReference type="RefSeq" id="WP_087197210.1">
    <property type="nucleotide sequence ID" value="NZ_PPEL01000071.1"/>
</dbReference>
<keyword evidence="1" id="KW-1133">Transmembrane helix</keyword>
<keyword evidence="1" id="KW-0472">Membrane</keyword>
<accession>A0A2K2U3G2</accession>
<name>A0A2K2U3G2_9ACTN</name>
<keyword evidence="1" id="KW-0812">Transmembrane</keyword>
<sequence>MQAERYFGSYARFDTKSKKDAAPLLGADNAVGDAFDIVFLSEEGVSVAWLKNRFDRLVGYFNAEFSRKLHILSARGWTVKAFLSFVAYTDSPEPGQYWGEVAVVCYDPALKEPFSQFEKALSRRLADGVRPDIDLGEQGVDQIVRSGGTWQPKATQPFPEKASGTVILKSRRTFSESLIEQGRKKNKGCYVISWAFLLVLAVGVVLALKSCGAF</sequence>
<comment type="caution">
    <text evidence="2">The sequence shown here is derived from an EMBL/GenBank/DDBJ whole genome shotgun (WGS) entry which is preliminary data.</text>
</comment>
<gene>
    <name evidence="2" type="ORF">C2L80_10385</name>
</gene>
<dbReference type="EMBL" id="PPEL01000071">
    <property type="protein sequence ID" value="PNV64738.1"/>
    <property type="molecule type" value="Genomic_DNA"/>
</dbReference>